<sequence>MSEEIQTQESTKPIKRIKPVEYLREAIIQGKEANQAYSLPLFLGSLTSQHEAILTTATVYAQLKQVDDDINSGNSNISESVRNSLRVKFEELQEKHFPEVDQDELGVMLINYFQFYQRGLDRVLAREDNQEFIDPSVLMNTFPFRNERIGIINPIKPQVKAKDSVRDRMRRSKLKLANEPDTFSLMLVNSRVFLKMKVPTPLDMVLLINKITTELKGYGERYRVSSMHLERALITRILVTFMLERATYWSVADILDAEELFNIIKFEDVGIIATTLLANAAPKGVSYTISCLADKCDYNETNLIDPANLVVYDDIRLPQVYKDQISAILNTGKKFTIEELKASDVPYTDFEGNPIDTVVKHDNGAGEVHIKSPYLADYFTCFDNMAEQINPELRELAVQFPNQKVYATKRAEVMGSIRMAEYLQWFDKTVTLPEPGEDGEPEVISRQEDPKGFDQGLLDMFNSDDNLLRDALDKVIKSVPKLTYVYIGIPDDHCPKCKTRANDVIKEINGGFTPIDPILNFFDHTRMLIAMRRDLVTLQEEILS</sequence>
<dbReference type="Proteomes" id="UP000317703">
    <property type="component" value="Segment"/>
</dbReference>
<evidence type="ECO:0000313" key="1">
    <source>
        <dbReference type="EMBL" id="QDJ96841.1"/>
    </source>
</evidence>
<evidence type="ECO:0000313" key="2">
    <source>
        <dbReference type="Proteomes" id="UP000317703"/>
    </source>
</evidence>
<accession>A0A514TUY8</accession>
<proteinExistence type="predicted"/>
<dbReference type="EMBL" id="MN032614">
    <property type="protein sequence ID" value="QDJ96841.1"/>
    <property type="molecule type" value="Genomic_DNA"/>
</dbReference>
<gene>
    <name evidence="1" type="ORF">PS1_0082</name>
</gene>
<name>A0A514TUY8_9CAUD</name>
<reference evidence="1" key="1">
    <citation type="submission" date="2019-06" db="EMBL/GenBank/DDBJ databases">
        <title>Complete genome sequence of Aeromonas hydrophila bacteriophage PS1.</title>
        <authorList>
            <person name="Rai S."/>
            <person name="Tyagi A."/>
            <person name="Kumar N."/>
            <person name="Singh N."/>
        </authorList>
    </citation>
    <scope>NUCLEOTIDE SEQUENCE [LARGE SCALE GENOMIC DNA]</scope>
</reference>
<organism evidence="1 2">
    <name type="scientific">Aeromonas phage PS1</name>
    <dbReference type="NCBI Taxonomy" id="2591406"/>
    <lineage>
        <taxon>Viruses</taxon>
        <taxon>Duplodnaviria</taxon>
        <taxon>Heunggongvirae</taxon>
        <taxon>Uroviricota</taxon>
        <taxon>Caudoviricetes</taxon>
        <taxon>Chimalliviridae</taxon>
        <taxon>Ferozepurvirus</taxon>
        <taxon>Ferozepurvirus PS1</taxon>
    </lineage>
</organism>
<keyword evidence="2" id="KW-1185">Reference proteome</keyword>
<protein>
    <submittedName>
        <fullName evidence="1">Uncharacterized protein</fullName>
    </submittedName>
</protein>